<dbReference type="GO" id="GO:0006915">
    <property type="term" value="P:apoptotic process"/>
    <property type="evidence" value="ECO:0007669"/>
    <property type="project" value="UniProtKB-KW"/>
</dbReference>
<evidence type="ECO:0000256" key="3">
    <source>
        <dbReference type="ARBA" id="ARBA00022703"/>
    </source>
</evidence>
<evidence type="ECO:0000259" key="8">
    <source>
        <dbReference type="PROSITE" id="PS50207"/>
    </source>
</evidence>
<dbReference type="STRING" id="225164.V3ZD60"/>
<dbReference type="InterPro" id="IPR001309">
    <property type="entry name" value="Pept_C14_p20"/>
</dbReference>
<evidence type="ECO:0000256" key="7">
    <source>
        <dbReference type="RuleBase" id="RU003971"/>
    </source>
</evidence>
<protein>
    <recommendedName>
        <fullName evidence="12">Caspase family p20 domain-containing protein</fullName>
    </recommendedName>
</protein>
<dbReference type="PANTHER" id="PTHR10454">
    <property type="entry name" value="CASPASE"/>
    <property type="match status" value="1"/>
</dbReference>
<evidence type="ECO:0000256" key="1">
    <source>
        <dbReference type="ARBA" id="ARBA00010134"/>
    </source>
</evidence>
<dbReference type="SMART" id="SM00115">
    <property type="entry name" value="CASc"/>
    <property type="match status" value="1"/>
</dbReference>
<dbReference type="InterPro" id="IPR002398">
    <property type="entry name" value="Pept_C14"/>
</dbReference>
<dbReference type="OrthoDB" id="6116485at2759"/>
<feature type="domain" description="Caspase family p20" evidence="9">
    <location>
        <begin position="56"/>
        <end position="181"/>
    </location>
</feature>
<dbReference type="SUPFAM" id="SSF52129">
    <property type="entry name" value="Caspase-like"/>
    <property type="match status" value="1"/>
</dbReference>
<dbReference type="Proteomes" id="UP000030746">
    <property type="component" value="Unassembled WGS sequence"/>
</dbReference>
<dbReference type="CDD" id="cd00032">
    <property type="entry name" value="CASc"/>
    <property type="match status" value="1"/>
</dbReference>
<evidence type="ECO:0000256" key="2">
    <source>
        <dbReference type="ARBA" id="ARBA00022670"/>
    </source>
</evidence>
<name>V3ZD60_LOTGI</name>
<accession>V3ZD60</accession>
<dbReference type="EMBL" id="KB202619">
    <property type="protein sequence ID" value="ESO89043.1"/>
    <property type="molecule type" value="Genomic_DNA"/>
</dbReference>
<dbReference type="PROSITE" id="PS50208">
    <property type="entry name" value="CASPASE_P20"/>
    <property type="match status" value="1"/>
</dbReference>
<organism evidence="10 11">
    <name type="scientific">Lottia gigantea</name>
    <name type="common">Giant owl limpet</name>
    <dbReference type="NCBI Taxonomy" id="225164"/>
    <lineage>
        <taxon>Eukaryota</taxon>
        <taxon>Metazoa</taxon>
        <taxon>Spiralia</taxon>
        <taxon>Lophotrochozoa</taxon>
        <taxon>Mollusca</taxon>
        <taxon>Gastropoda</taxon>
        <taxon>Patellogastropoda</taxon>
        <taxon>Lottioidea</taxon>
        <taxon>Lottiidae</taxon>
        <taxon>Lottia</taxon>
    </lineage>
</organism>
<keyword evidence="11" id="KW-1185">Reference proteome</keyword>
<gene>
    <name evidence="10" type="ORF">LOTGIDRAFT_209997</name>
</gene>
<dbReference type="InterPro" id="IPR011600">
    <property type="entry name" value="Pept_C14_caspase"/>
</dbReference>
<dbReference type="PROSITE" id="PS50207">
    <property type="entry name" value="CASPASE_P10"/>
    <property type="match status" value="1"/>
</dbReference>
<evidence type="ECO:0000256" key="5">
    <source>
        <dbReference type="ARBA" id="ARBA00022807"/>
    </source>
</evidence>
<keyword evidence="5" id="KW-0788">Thiol protease</keyword>
<dbReference type="RefSeq" id="XP_009060089.1">
    <property type="nucleotide sequence ID" value="XM_009061841.1"/>
</dbReference>
<dbReference type="PANTHER" id="PTHR10454:SF210">
    <property type="entry name" value="CASPASE-2"/>
    <property type="match status" value="1"/>
</dbReference>
<keyword evidence="3" id="KW-0053">Apoptosis</keyword>
<dbReference type="GeneID" id="20246184"/>
<reference evidence="10 11" key="1">
    <citation type="journal article" date="2013" name="Nature">
        <title>Insights into bilaterian evolution from three spiralian genomes.</title>
        <authorList>
            <person name="Simakov O."/>
            <person name="Marletaz F."/>
            <person name="Cho S.J."/>
            <person name="Edsinger-Gonzales E."/>
            <person name="Havlak P."/>
            <person name="Hellsten U."/>
            <person name="Kuo D.H."/>
            <person name="Larsson T."/>
            <person name="Lv J."/>
            <person name="Arendt D."/>
            <person name="Savage R."/>
            <person name="Osoegawa K."/>
            <person name="de Jong P."/>
            <person name="Grimwood J."/>
            <person name="Chapman J.A."/>
            <person name="Shapiro H."/>
            <person name="Aerts A."/>
            <person name="Otillar R.P."/>
            <person name="Terry A.Y."/>
            <person name="Boore J.L."/>
            <person name="Grigoriev I.V."/>
            <person name="Lindberg D.R."/>
            <person name="Seaver E.C."/>
            <person name="Weisblat D.A."/>
            <person name="Putnam N.H."/>
            <person name="Rokhsar D.S."/>
        </authorList>
    </citation>
    <scope>NUCLEOTIDE SEQUENCE [LARGE SCALE GENOMIC DNA]</scope>
</reference>
<feature type="domain" description="Caspase family p10" evidence="8">
    <location>
        <begin position="201"/>
        <end position="292"/>
    </location>
</feature>
<dbReference type="InterPro" id="IPR033139">
    <property type="entry name" value="Caspase_cys_AS"/>
</dbReference>
<proteinExistence type="inferred from homology"/>
<evidence type="ECO:0000313" key="10">
    <source>
        <dbReference type="EMBL" id="ESO89043.1"/>
    </source>
</evidence>
<evidence type="ECO:0008006" key="12">
    <source>
        <dbReference type="Google" id="ProtNLM"/>
    </source>
</evidence>
<dbReference type="PROSITE" id="PS01122">
    <property type="entry name" value="CASPASE_CYS"/>
    <property type="match status" value="1"/>
</dbReference>
<dbReference type="Gene3D" id="3.40.50.1460">
    <property type="match status" value="1"/>
</dbReference>
<dbReference type="GO" id="GO:0006508">
    <property type="term" value="P:proteolysis"/>
    <property type="evidence" value="ECO:0007669"/>
    <property type="project" value="UniProtKB-KW"/>
</dbReference>
<comment type="similarity">
    <text evidence="1 7">Belongs to the peptidase C14A family.</text>
</comment>
<dbReference type="InterPro" id="IPR016129">
    <property type="entry name" value="Caspase_his_AS"/>
</dbReference>
<dbReference type="PRINTS" id="PR00376">
    <property type="entry name" value="IL1BCENZYME"/>
</dbReference>
<dbReference type="FunFam" id="3.40.50.1460:FF:000001">
    <property type="entry name" value="Caspase-3 preproprotein"/>
    <property type="match status" value="1"/>
</dbReference>
<keyword evidence="6" id="KW-0865">Zymogen</keyword>
<dbReference type="AlphaFoldDB" id="V3ZD60"/>
<dbReference type="InterPro" id="IPR015917">
    <property type="entry name" value="Pept_C14A"/>
</dbReference>
<evidence type="ECO:0000313" key="11">
    <source>
        <dbReference type="Proteomes" id="UP000030746"/>
    </source>
</evidence>
<dbReference type="Pfam" id="PF00656">
    <property type="entry name" value="Peptidase_C14"/>
    <property type="match status" value="1"/>
</dbReference>
<dbReference type="CTD" id="20246184"/>
<dbReference type="GO" id="GO:0004197">
    <property type="term" value="F:cysteine-type endopeptidase activity"/>
    <property type="evidence" value="ECO:0007669"/>
    <property type="project" value="InterPro"/>
</dbReference>
<dbReference type="OMA" id="RYAAYYP"/>
<dbReference type="HOGENOM" id="CLU_036904_2_0_1"/>
<keyword evidence="2" id="KW-0645">Protease</keyword>
<dbReference type="PROSITE" id="PS01121">
    <property type="entry name" value="CASPASE_HIS"/>
    <property type="match status" value="1"/>
</dbReference>
<dbReference type="KEGG" id="lgi:LOTGIDRAFT_209997"/>
<dbReference type="GO" id="GO:0005737">
    <property type="term" value="C:cytoplasm"/>
    <property type="evidence" value="ECO:0007669"/>
    <property type="project" value="TreeGrafter"/>
</dbReference>
<dbReference type="InterPro" id="IPR002138">
    <property type="entry name" value="Pept_C14_p10"/>
</dbReference>
<keyword evidence="4" id="KW-0378">Hydrolase</keyword>
<evidence type="ECO:0000256" key="4">
    <source>
        <dbReference type="ARBA" id="ARBA00022801"/>
    </source>
</evidence>
<dbReference type="InterPro" id="IPR029030">
    <property type="entry name" value="Caspase-like_dom_sf"/>
</dbReference>
<evidence type="ECO:0000259" key="9">
    <source>
        <dbReference type="PROSITE" id="PS50208"/>
    </source>
</evidence>
<dbReference type="GO" id="GO:0043525">
    <property type="term" value="P:positive regulation of neuron apoptotic process"/>
    <property type="evidence" value="ECO:0007669"/>
    <property type="project" value="TreeGrafter"/>
</dbReference>
<evidence type="ECO:0000256" key="6">
    <source>
        <dbReference type="ARBA" id="ARBA00023145"/>
    </source>
</evidence>
<sequence>MSDKGDGSGDNVNAVVPDNANVGAISLGQGECSVRGSDTGATGGRLSEEYAMKTENRGIAIIINNVLFDPETEMDERKGGEVDQEALKQRFTELEFDVREYRDLTVAKMEKLMIKFAGESHKNNDCFMCAVLSHGDKEYVYGADGVSIRTEDLIKPFNGDNCPDLAGKPKIFIIQACRGSMVDNGVEIYSDDNGGRETFEIAQIIPIEADFLKAFSVVEGYVAYRNTEKGSWFVQAISEVFRKYGQREDLITLMTEVNRLVAYEFELKAGEKYVKQMPCLTSTLTKKVYFKPKTGYPAN</sequence>